<dbReference type="EMBL" id="JBHSHB010000009">
    <property type="protein sequence ID" value="MFC4690076.1"/>
    <property type="molecule type" value="Genomic_DNA"/>
</dbReference>
<dbReference type="SUPFAM" id="SSF81901">
    <property type="entry name" value="HCP-like"/>
    <property type="match status" value="1"/>
</dbReference>
<accession>A0ABV9L8S9</accession>
<dbReference type="InterPro" id="IPR019734">
    <property type="entry name" value="TPR_rpt"/>
</dbReference>
<dbReference type="Proteomes" id="UP001595878">
    <property type="component" value="Unassembled WGS sequence"/>
</dbReference>
<protein>
    <submittedName>
        <fullName evidence="1">Tetratricopeptide repeat protein</fullName>
    </submittedName>
</protein>
<dbReference type="Gene3D" id="1.25.40.10">
    <property type="entry name" value="Tetratricopeptide repeat domain"/>
    <property type="match status" value="2"/>
</dbReference>
<comment type="caution">
    <text evidence="1">The sequence shown here is derived from an EMBL/GenBank/DDBJ whole genome shotgun (WGS) entry which is preliminary data.</text>
</comment>
<dbReference type="SUPFAM" id="SSF48452">
    <property type="entry name" value="TPR-like"/>
    <property type="match status" value="1"/>
</dbReference>
<dbReference type="RefSeq" id="WP_380033007.1">
    <property type="nucleotide sequence ID" value="NZ_JBHSHB010000009.1"/>
</dbReference>
<reference evidence="2" key="1">
    <citation type="journal article" date="2019" name="Int. J. Syst. Evol. Microbiol.">
        <title>The Global Catalogue of Microorganisms (GCM) 10K type strain sequencing project: providing services to taxonomists for standard genome sequencing and annotation.</title>
        <authorList>
            <consortium name="The Broad Institute Genomics Platform"/>
            <consortium name="The Broad Institute Genome Sequencing Center for Infectious Disease"/>
            <person name="Wu L."/>
            <person name="Ma J."/>
        </authorList>
    </citation>
    <scope>NUCLEOTIDE SEQUENCE [LARGE SCALE GENOMIC DNA]</scope>
    <source>
        <strain evidence="2">CGMCC 4.7427</strain>
    </source>
</reference>
<dbReference type="Pfam" id="PF13432">
    <property type="entry name" value="TPR_16"/>
    <property type="match status" value="1"/>
</dbReference>
<evidence type="ECO:0000313" key="2">
    <source>
        <dbReference type="Proteomes" id="UP001595878"/>
    </source>
</evidence>
<organism evidence="1 2">
    <name type="scientific">Dokdonia genika</name>
    <dbReference type="NCBI Taxonomy" id="308113"/>
    <lineage>
        <taxon>Bacteria</taxon>
        <taxon>Pseudomonadati</taxon>
        <taxon>Bacteroidota</taxon>
        <taxon>Flavobacteriia</taxon>
        <taxon>Flavobacteriales</taxon>
        <taxon>Flavobacteriaceae</taxon>
        <taxon>Dokdonia</taxon>
    </lineage>
</organism>
<proteinExistence type="predicted"/>
<name>A0ABV9L8S9_9FLAO</name>
<evidence type="ECO:0000313" key="1">
    <source>
        <dbReference type="EMBL" id="MFC4690076.1"/>
    </source>
</evidence>
<sequence length="323" mass="36818">MMKKWFIILLFPVALCAQNGSDNAFAKAETYFKQSKYKLAKPLFLNYLKTHPKDPQTLEYLGDIEGYAKNWDGAIPYYEDLVEKYPNNANYHYKYGGVLGMKALAVNKLRAATMIGDIKEQFETAATLDPSHIEARWALVEFYIQIPGIIGGSEAKARKYADQLLDISKVDGYLAHGYIAEYNDKPKQAEYNYIKAVEVGGSVTCYAKLQEHYEKNNEPQKAFETAYEAQQKHAQENRLQYQLGKVAGQYGIGLDQGITGLHHYIKYHSAADGVPKDWAYLRLAQIYKHKGDKEKAEQWINKALASRSDFKEALQERKAIMNL</sequence>
<dbReference type="InterPro" id="IPR011990">
    <property type="entry name" value="TPR-like_helical_dom_sf"/>
</dbReference>
<dbReference type="SMART" id="SM00028">
    <property type="entry name" value="TPR"/>
    <property type="match status" value="3"/>
</dbReference>
<gene>
    <name evidence="1" type="ORF">ACFO5T_06510</name>
</gene>
<keyword evidence="2" id="KW-1185">Reference proteome</keyword>